<sequence>MVGDKWHINTILTAIEKIDYFFLLSKSGYFRYFSIIFMWPLELRIRLPHQNYQETKIYSGDLTLGFLNKT</sequence>
<organism evidence="1 2">
    <name type="scientific">Brachionus plicatilis</name>
    <name type="common">Marine rotifer</name>
    <name type="synonym">Brachionus muelleri</name>
    <dbReference type="NCBI Taxonomy" id="10195"/>
    <lineage>
        <taxon>Eukaryota</taxon>
        <taxon>Metazoa</taxon>
        <taxon>Spiralia</taxon>
        <taxon>Gnathifera</taxon>
        <taxon>Rotifera</taxon>
        <taxon>Eurotatoria</taxon>
        <taxon>Monogononta</taxon>
        <taxon>Pseudotrocha</taxon>
        <taxon>Ploima</taxon>
        <taxon>Brachionidae</taxon>
        <taxon>Brachionus</taxon>
    </lineage>
</organism>
<evidence type="ECO:0000313" key="2">
    <source>
        <dbReference type="Proteomes" id="UP000276133"/>
    </source>
</evidence>
<dbReference type="EMBL" id="REGN01003664">
    <property type="protein sequence ID" value="RNA21425.1"/>
    <property type="molecule type" value="Genomic_DNA"/>
</dbReference>
<dbReference type="Proteomes" id="UP000276133">
    <property type="component" value="Unassembled WGS sequence"/>
</dbReference>
<comment type="caution">
    <text evidence="1">The sequence shown here is derived from an EMBL/GenBank/DDBJ whole genome shotgun (WGS) entry which is preliminary data.</text>
</comment>
<accession>A0A3M7RDQ6</accession>
<keyword evidence="2" id="KW-1185">Reference proteome</keyword>
<evidence type="ECO:0000313" key="1">
    <source>
        <dbReference type="EMBL" id="RNA21425.1"/>
    </source>
</evidence>
<reference evidence="1 2" key="1">
    <citation type="journal article" date="2018" name="Sci. Rep.">
        <title>Genomic signatures of local adaptation to the degree of environmental predictability in rotifers.</title>
        <authorList>
            <person name="Franch-Gras L."/>
            <person name="Hahn C."/>
            <person name="Garcia-Roger E.M."/>
            <person name="Carmona M.J."/>
            <person name="Serra M."/>
            <person name="Gomez A."/>
        </authorList>
    </citation>
    <scope>NUCLEOTIDE SEQUENCE [LARGE SCALE GENOMIC DNA]</scope>
    <source>
        <strain evidence="1">HYR1</strain>
    </source>
</reference>
<proteinExistence type="predicted"/>
<dbReference type="AlphaFoldDB" id="A0A3M7RDQ6"/>
<protein>
    <submittedName>
        <fullName evidence="1">Uncharacterized protein</fullName>
    </submittedName>
</protein>
<name>A0A3M7RDQ6_BRAPC</name>
<gene>
    <name evidence="1" type="ORF">BpHYR1_006073</name>
</gene>